<gene>
    <name evidence="1" type="ORF">BDY19DRAFT_996556</name>
</gene>
<protein>
    <submittedName>
        <fullName evidence="1">Uncharacterized protein</fullName>
    </submittedName>
</protein>
<name>A0ACB8TUE7_9APHY</name>
<reference evidence="1" key="1">
    <citation type="journal article" date="2021" name="Environ. Microbiol.">
        <title>Gene family expansions and transcriptome signatures uncover fungal adaptations to wood decay.</title>
        <authorList>
            <person name="Hage H."/>
            <person name="Miyauchi S."/>
            <person name="Viragh M."/>
            <person name="Drula E."/>
            <person name="Min B."/>
            <person name="Chaduli D."/>
            <person name="Navarro D."/>
            <person name="Favel A."/>
            <person name="Norest M."/>
            <person name="Lesage-Meessen L."/>
            <person name="Balint B."/>
            <person name="Merenyi Z."/>
            <person name="de Eugenio L."/>
            <person name="Morin E."/>
            <person name="Martinez A.T."/>
            <person name="Baldrian P."/>
            <person name="Stursova M."/>
            <person name="Martinez M.J."/>
            <person name="Novotny C."/>
            <person name="Magnuson J.K."/>
            <person name="Spatafora J.W."/>
            <person name="Maurice S."/>
            <person name="Pangilinan J."/>
            <person name="Andreopoulos W."/>
            <person name="LaButti K."/>
            <person name="Hundley H."/>
            <person name="Na H."/>
            <person name="Kuo A."/>
            <person name="Barry K."/>
            <person name="Lipzen A."/>
            <person name="Henrissat B."/>
            <person name="Riley R."/>
            <person name="Ahrendt S."/>
            <person name="Nagy L.G."/>
            <person name="Grigoriev I.V."/>
            <person name="Martin F."/>
            <person name="Rosso M.N."/>
        </authorList>
    </citation>
    <scope>NUCLEOTIDE SEQUENCE</scope>
    <source>
        <strain evidence="1">CBS 384.51</strain>
    </source>
</reference>
<dbReference type="EMBL" id="MU274929">
    <property type="protein sequence ID" value="KAI0085653.1"/>
    <property type="molecule type" value="Genomic_DNA"/>
</dbReference>
<evidence type="ECO:0000313" key="1">
    <source>
        <dbReference type="EMBL" id="KAI0085653.1"/>
    </source>
</evidence>
<evidence type="ECO:0000313" key="2">
    <source>
        <dbReference type="Proteomes" id="UP001055072"/>
    </source>
</evidence>
<keyword evidence="2" id="KW-1185">Reference proteome</keyword>
<sequence>MDRRFPVPPGGQHSDNSNNDPAQYRRARAYSQPLASPPIPGPSSQRSPEPFDFLNSHPQVGQSNAPSSFPPLGPEFEDDPILRSILAEANQASFHAQLHSLSSLPPGFEHMPPPSASSMHQLSNHPQMATNPLLSQTFMAWLQYMQLQAQLQQQGGQISGQQNDPSRQLQPPNIPASLSHPHSVSQSHSPSSPQIPFPMMPQGPSGPYHQAPQESPRTQGGGLPMSTPSPEADNIDPDSQIITEEKRRRNTAASARFRVKKKQWTLNLERSITDLSGRVEELEREASELRRENGWLKEIVMLKSKRFGTAAPDVDLTPPEDREDSTTPQNPDAPGEEAGRAKESDESAGSPGKGKQVQR</sequence>
<proteinExistence type="predicted"/>
<dbReference type="Proteomes" id="UP001055072">
    <property type="component" value="Unassembled WGS sequence"/>
</dbReference>
<organism evidence="1 2">
    <name type="scientific">Irpex rosettiformis</name>
    <dbReference type="NCBI Taxonomy" id="378272"/>
    <lineage>
        <taxon>Eukaryota</taxon>
        <taxon>Fungi</taxon>
        <taxon>Dikarya</taxon>
        <taxon>Basidiomycota</taxon>
        <taxon>Agaricomycotina</taxon>
        <taxon>Agaricomycetes</taxon>
        <taxon>Polyporales</taxon>
        <taxon>Irpicaceae</taxon>
        <taxon>Irpex</taxon>
    </lineage>
</organism>
<accession>A0ACB8TUE7</accession>
<comment type="caution">
    <text evidence="1">The sequence shown here is derived from an EMBL/GenBank/DDBJ whole genome shotgun (WGS) entry which is preliminary data.</text>
</comment>